<name>A0ABV4U5J9_9BACT</name>
<keyword evidence="2" id="KW-1185">Reference proteome</keyword>
<evidence type="ECO:0000313" key="2">
    <source>
        <dbReference type="Proteomes" id="UP001575105"/>
    </source>
</evidence>
<accession>A0ABV4U5J9</accession>
<reference evidence="1 2" key="1">
    <citation type="submission" date="2024-08" db="EMBL/GenBank/DDBJ databases">
        <title>Whole-genome sequencing of halo(alkali)philic microorganisms from hypersaline lakes.</title>
        <authorList>
            <person name="Sorokin D.Y."/>
            <person name="Merkel A.Y."/>
            <person name="Messina E."/>
            <person name="Yakimov M."/>
        </authorList>
    </citation>
    <scope>NUCLEOTIDE SEQUENCE [LARGE SCALE GENOMIC DNA]</scope>
    <source>
        <strain evidence="1 2">AB-hyl4</strain>
    </source>
</reference>
<dbReference type="RefSeq" id="WP_425345802.1">
    <property type="nucleotide sequence ID" value="NZ_JBGUBD010000006.1"/>
</dbReference>
<sequence>MPKLFHPLLKIVAHAPHRELAAQVQYLKVENEILRSKRPH</sequence>
<proteinExistence type="predicted"/>
<dbReference type="EMBL" id="JBGUBD010000006">
    <property type="protein sequence ID" value="MFA9478877.1"/>
    <property type="molecule type" value="Genomic_DNA"/>
</dbReference>
<protein>
    <recommendedName>
        <fullName evidence="3">Transposase</fullName>
    </recommendedName>
</protein>
<evidence type="ECO:0008006" key="3">
    <source>
        <dbReference type="Google" id="ProtNLM"/>
    </source>
</evidence>
<organism evidence="1 2">
    <name type="scientific">Natronomicrosphaera hydrolytica</name>
    <dbReference type="NCBI Taxonomy" id="3242702"/>
    <lineage>
        <taxon>Bacteria</taxon>
        <taxon>Pseudomonadati</taxon>
        <taxon>Planctomycetota</taxon>
        <taxon>Phycisphaerae</taxon>
        <taxon>Phycisphaerales</taxon>
        <taxon>Phycisphaeraceae</taxon>
        <taxon>Natronomicrosphaera</taxon>
    </lineage>
</organism>
<gene>
    <name evidence="1" type="ORF">ACERK3_11285</name>
</gene>
<dbReference type="Proteomes" id="UP001575105">
    <property type="component" value="Unassembled WGS sequence"/>
</dbReference>
<evidence type="ECO:0000313" key="1">
    <source>
        <dbReference type="EMBL" id="MFA9478877.1"/>
    </source>
</evidence>
<comment type="caution">
    <text evidence="1">The sequence shown here is derived from an EMBL/GenBank/DDBJ whole genome shotgun (WGS) entry which is preliminary data.</text>
</comment>